<dbReference type="PANTHER" id="PTHR23003">
    <property type="entry name" value="RNA RECOGNITION MOTIF RRM DOMAIN CONTAINING PROTEIN"/>
    <property type="match status" value="1"/>
</dbReference>
<keyword evidence="5" id="KW-1185">Reference proteome</keyword>
<sequence>AAQDLVPTVGANKRVFVCDLAPSVNEQDLDLRQLFGLYGTVVVLQQADAEPERSWLVEYTAPEAAADAKGTISGAMVRGRMARAMLGSTLEIGGTMVSGRRLVIENLDTKIESQGFDDLCALFGEVLDSKLELDAGGLSKGYGFAHFATDEDAARAKETLEDMTIGESAVRVRPFTWDDASRFTGTAYARMIYNPYSSTGMGAM</sequence>
<dbReference type="SUPFAM" id="SSF54928">
    <property type="entry name" value="RNA-binding domain, RBD"/>
    <property type="match status" value="1"/>
</dbReference>
<dbReference type="EMBL" id="CAUYUJ010016805">
    <property type="protein sequence ID" value="CAK0868990.1"/>
    <property type="molecule type" value="Genomic_DNA"/>
</dbReference>
<dbReference type="InterPro" id="IPR012677">
    <property type="entry name" value="Nucleotide-bd_a/b_plait_sf"/>
</dbReference>
<feature type="domain" description="RRM" evidence="3">
    <location>
        <begin position="100"/>
        <end position="173"/>
    </location>
</feature>
<evidence type="ECO:0000256" key="1">
    <source>
        <dbReference type="ARBA" id="ARBA00022884"/>
    </source>
</evidence>
<evidence type="ECO:0000259" key="3">
    <source>
        <dbReference type="PROSITE" id="PS50102"/>
    </source>
</evidence>
<dbReference type="InterPro" id="IPR035979">
    <property type="entry name" value="RBD_domain_sf"/>
</dbReference>
<keyword evidence="1 2" id="KW-0694">RNA-binding</keyword>
<comment type="caution">
    <text evidence="4">The sequence shown here is derived from an EMBL/GenBank/DDBJ whole genome shotgun (WGS) entry which is preliminary data.</text>
</comment>
<evidence type="ECO:0000313" key="4">
    <source>
        <dbReference type="EMBL" id="CAK0868990.1"/>
    </source>
</evidence>
<dbReference type="Proteomes" id="UP001189429">
    <property type="component" value="Unassembled WGS sequence"/>
</dbReference>
<feature type="non-terminal residue" evidence="4">
    <location>
        <position position="1"/>
    </location>
</feature>
<accession>A0ABN9V7T1</accession>
<evidence type="ECO:0000256" key="2">
    <source>
        <dbReference type="PROSITE-ProRule" id="PRU00176"/>
    </source>
</evidence>
<dbReference type="PROSITE" id="PS50102">
    <property type="entry name" value="RRM"/>
    <property type="match status" value="2"/>
</dbReference>
<protein>
    <recommendedName>
        <fullName evidence="3">RRM domain-containing protein</fullName>
    </recommendedName>
</protein>
<feature type="domain" description="RRM" evidence="3">
    <location>
        <begin position="13"/>
        <end position="89"/>
    </location>
</feature>
<organism evidence="4 5">
    <name type="scientific">Prorocentrum cordatum</name>
    <dbReference type="NCBI Taxonomy" id="2364126"/>
    <lineage>
        <taxon>Eukaryota</taxon>
        <taxon>Sar</taxon>
        <taxon>Alveolata</taxon>
        <taxon>Dinophyceae</taxon>
        <taxon>Prorocentrales</taxon>
        <taxon>Prorocentraceae</taxon>
        <taxon>Prorocentrum</taxon>
    </lineage>
</organism>
<dbReference type="InterPro" id="IPR050374">
    <property type="entry name" value="RRT5_SRSF_SR"/>
</dbReference>
<evidence type="ECO:0000313" key="5">
    <source>
        <dbReference type="Proteomes" id="UP001189429"/>
    </source>
</evidence>
<dbReference type="InterPro" id="IPR000504">
    <property type="entry name" value="RRM_dom"/>
</dbReference>
<dbReference type="SMART" id="SM00360">
    <property type="entry name" value="RRM"/>
    <property type="match status" value="2"/>
</dbReference>
<dbReference type="Gene3D" id="3.30.70.330">
    <property type="match status" value="2"/>
</dbReference>
<reference evidence="4" key="1">
    <citation type="submission" date="2023-10" db="EMBL/GenBank/DDBJ databases">
        <authorList>
            <person name="Chen Y."/>
            <person name="Shah S."/>
            <person name="Dougan E. K."/>
            <person name="Thang M."/>
            <person name="Chan C."/>
        </authorList>
    </citation>
    <scope>NUCLEOTIDE SEQUENCE [LARGE SCALE GENOMIC DNA]</scope>
</reference>
<name>A0ABN9V7T1_9DINO</name>
<dbReference type="CDD" id="cd00590">
    <property type="entry name" value="RRM_SF"/>
    <property type="match status" value="1"/>
</dbReference>
<dbReference type="Pfam" id="PF00076">
    <property type="entry name" value="RRM_1"/>
    <property type="match status" value="2"/>
</dbReference>
<gene>
    <name evidence="4" type="ORF">PCOR1329_LOCUS55489</name>
</gene>
<proteinExistence type="predicted"/>